<dbReference type="OrthoDB" id="5442820at2"/>
<reference evidence="3 4" key="1">
    <citation type="submission" date="2020-08" db="EMBL/GenBank/DDBJ databases">
        <title>Genome sequence of Rhodobacteraceae bacterium Lw-13e.</title>
        <authorList>
            <person name="Poehlein A."/>
            <person name="Wolter L."/>
            <person name="Daniel R."/>
            <person name="Brinkhoff T."/>
        </authorList>
    </citation>
    <scope>NUCLEOTIDE SEQUENCE [LARGE SCALE GENOMIC DNA]</scope>
    <source>
        <strain evidence="3 4">Lw-13e</strain>
        <plasmid evidence="3 4">p202</plasmid>
    </source>
</reference>
<gene>
    <name evidence="3" type="ORF">PSAL_035250</name>
</gene>
<dbReference type="Proteomes" id="UP000283786">
    <property type="component" value="Plasmid p202"/>
</dbReference>
<feature type="region of interest" description="Disordered" evidence="1">
    <location>
        <begin position="181"/>
        <end position="212"/>
    </location>
</feature>
<feature type="compositionally biased region" description="Low complexity" evidence="1">
    <location>
        <begin position="266"/>
        <end position="282"/>
    </location>
</feature>
<dbReference type="AlphaFoldDB" id="A0A418SCX3"/>
<feature type="region of interest" description="Disordered" evidence="1">
    <location>
        <begin position="266"/>
        <end position="290"/>
    </location>
</feature>
<evidence type="ECO:0000256" key="2">
    <source>
        <dbReference type="SAM" id="SignalP"/>
    </source>
</evidence>
<accession>A0A418SCX3</accession>
<feature type="chain" id="PRO_5044247128" evidence="2">
    <location>
        <begin position="40"/>
        <end position="518"/>
    </location>
</feature>
<feature type="signal peptide" evidence="2">
    <location>
        <begin position="1"/>
        <end position="39"/>
    </location>
</feature>
<geneLocation type="plasmid" evidence="3 4">
    <name>p202</name>
</geneLocation>
<keyword evidence="2" id="KW-0732">Signal</keyword>
<protein>
    <submittedName>
        <fullName evidence="3">Uncharacterized protein</fullName>
    </submittedName>
</protein>
<dbReference type="EMBL" id="CP060437">
    <property type="protein sequence ID" value="QPM92261.1"/>
    <property type="molecule type" value="Genomic_DNA"/>
</dbReference>
<keyword evidence="4" id="KW-1185">Reference proteome</keyword>
<feature type="compositionally biased region" description="Low complexity" evidence="1">
    <location>
        <begin position="181"/>
        <end position="195"/>
    </location>
</feature>
<evidence type="ECO:0000313" key="4">
    <source>
        <dbReference type="Proteomes" id="UP000283786"/>
    </source>
</evidence>
<evidence type="ECO:0000256" key="1">
    <source>
        <dbReference type="SAM" id="MobiDB-lite"/>
    </source>
</evidence>
<dbReference type="KEGG" id="palw:PSAL_035250"/>
<proteinExistence type="predicted"/>
<evidence type="ECO:0000313" key="3">
    <source>
        <dbReference type="EMBL" id="QPM92261.1"/>
    </source>
</evidence>
<keyword evidence="3" id="KW-0614">Plasmid</keyword>
<name>A0A418SCX3_9RHOB</name>
<sequence length="518" mass="55759">MPDYRSIMRKRLVTPPSPVARRAVCLAMVAGCFASGATAQVAAPETPAEALGEDFVNTTELATPDAQEVILDLPSALHSSLYQRGTLGQWVYVIYPDGSAKIMDDSERSQVRADLVCEAAVSCLVSKTDGTDFEVPVGLGERPDAPQDMDLDNVARYLSEWILAGTAPPSALVEAEPVVDEPAPVAPETQPAPELVAEESEAEASPAPDETADQVAAGATLVASVEAALADADVGPVCSEAEPFVPTDCSQPTEPMKPEVVAVAQPKRAARKPAPVAPAKTPDPVEPVQPEAVRQERLVDKYRVNCSVSTTSGLGFLTRNAHERRDAKARVSLGCSAALHEKVTVRLSLIRYLVPSEQDPWDPDYTYAFVYRMTDKITLGYSNYSARFTDGGNPVDGLFGGDFRGSYKLPAIPLPNDKTIPCVASIGLPDPTDQSLNLSCGYAVTKKLRVNMAAYFYTPGGQDTYEPDYSYTASYRINDDWLVSYSNYSNNRWPWNEGSSPGPGLTGGNVSLTYRFTF</sequence>
<organism evidence="3 4">
    <name type="scientific">Pseudooceanicola algae</name>
    <dbReference type="NCBI Taxonomy" id="1537215"/>
    <lineage>
        <taxon>Bacteria</taxon>
        <taxon>Pseudomonadati</taxon>
        <taxon>Pseudomonadota</taxon>
        <taxon>Alphaproteobacteria</taxon>
        <taxon>Rhodobacterales</taxon>
        <taxon>Paracoccaceae</taxon>
        <taxon>Pseudooceanicola</taxon>
    </lineage>
</organism>